<evidence type="ECO:0000313" key="2">
    <source>
        <dbReference type="Proteomes" id="UP001257659"/>
    </source>
</evidence>
<dbReference type="Proteomes" id="UP001257659">
    <property type="component" value="Unassembled WGS sequence"/>
</dbReference>
<proteinExistence type="predicted"/>
<accession>A0ABU1K9M9</accession>
<dbReference type="RefSeq" id="WP_309730828.1">
    <property type="nucleotide sequence ID" value="NZ_JAVDQA010000015.1"/>
</dbReference>
<organism evidence="1 2">
    <name type="scientific">Mesonia maritima</name>
    <dbReference type="NCBI Taxonomy" id="1793873"/>
    <lineage>
        <taxon>Bacteria</taxon>
        <taxon>Pseudomonadati</taxon>
        <taxon>Bacteroidota</taxon>
        <taxon>Flavobacteriia</taxon>
        <taxon>Flavobacteriales</taxon>
        <taxon>Flavobacteriaceae</taxon>
        <taxon>Mesonia</taxon>
    </lineage>
</organism>
<sequence length="130" mass="15312">MNIHDLLKHILFLKKNKSNLKEILQEYGLNQKFSSGTDTFVFTAEKFFSQVMLTIKNKSLTHCVLYTKFEFSVDDLRNQLNFLETKYVPYDDIYISKFQIRNLNSILWIEIPSENLKTSGDKLNSVHINI</sequence>
<comment type="caution">
    <text evidence="1">The sequence shown here is derived from an EMBL/GenBank/DDBJ whole genome shotgun (WGS) entry which is preliminary data.</text>
</comment>
<reference evidence="1 2" key="1">
    <citation type="submission" date="2023-07" db="EMBL/GenBank/DDBJ databases">
        <title>Genomic Encyclopedia of Type Strains, Phase IV (KMG-IV): sequencing the most valuable type-strain genomes for metagenomic binning, comparative biology and taxonomic classification.</title>
        <authorList>
            <person name="Goeker M."/>
        </authorList>
    </citation>
    <scope>NUCLEOTIDE SEQUENCE [LARGE SCALE GENOMIC DNA]</scope>
    <source>
        <strain evidence="1 2">DSM 102814</strain>
    </source>
</reference>
<name>A0ABU1K9M9_9FLAO</name>
<protein>
    <submittedName>
        <fullName evidence="1">Uncharacterized protein</fullName>
    </submittedName>
</protein>
<keyword evidence="2" id="KW-1185">Reference proteome</keyword>
<evidence type="ECO:0000313" key="1">
    <source>
        <dbReference type="EMBL" id="MDR6302311.1"/>
    </source>
</evidence>
<dbReference type="EMBL" id="JAVDQA010000015">
    <property type="protein sequence ID" value="MDR6302311.1"/>
    <property type="molecule type" value="Genomic_DNA"/>
</dbReference>
<gene>
    <name evidence="1" type="ORF">GGR31_002991</name>
</gene>